<evidence type="ECO:0000256" key="1">
    <source>
        <dbReference type="ARBA" id="ARBA00006576"/>
    </source>
</evidence>
<evidence type="ECO:0000256" key="5">
    <source>
        <dbReference type="SAM" id="MobiDB-lite"/>
    </source>
</evidence>
<sequence length="379" mass="39074">MSLVVALPPGPEDRPESLRKLFEERGRTVAVDTGWSAAEGPGPTVAALTALLRTLRDHDTVVVPLDAPRRWSEALNRLLGADFRLLADAGTADGSLLWSEADYVLAPEGDDGGAGLEQAVTALIGGPERRPNRYEHAMFLAGGQASRSAGLRGGVGCALLDPVGDVIALGTNEVPRAGGGQYWADSPDDARDRPGDTDPAYTSKVALVQEVLRFAAEGRGEPPDDLRARAGRFVDALDSGPAHHGVVQVLESLGRVVHAELAALASAARHGAAVVGAEAVVTRPPCRQCLRQLIVSGVATVRFLGPADAAHQPFHADALSRDGSAAEKVRLAPFSGVTPRGYGKMFGPSGGPSAAAVLARAAGDGADAAALLRAFLGAV</sequence>
<evidence type="ECO:0000256" key="4">
    <source>
        <dbReference type="ARBA" id="ARBA00022833"/>
    </source>
</evidence>
<evidence type="ECO:0000313" key="7">
    <source>
        <dbReference type="EMBL" id="MEU3711149.1"/>
    </source>
</evidence>
<evidence type="ECO:0000256" key="2">
    <source>
        <dbReference type="ARBA" id="ARBA00022723"/>
    </source>
</evidence>
<keyword evidence="8" id="KW-1185">Reference proteome</keyword>
<evidence type="ECO:0000313" key="8">
    <source>
        <dbReference type="Proteomes" id="UP001550853"/>
    </source>
</evidence>
<comment type="caution">
    <text evidence="7">The sequence shown here is derived from an EMBL/GenBank/DDBJ whole genome shotgun (WGS) entry which is preliminary data.</text>
</comment>
<evidence type="ECO:0000259" key="6">
    <source>
        <dbReference type="PROSITE" id="PS51747"/>
    </source>
</evidence>
<protein>
    <recommendedName>
        <fullName evidence="6">CMP/dCMP-type deaminase domain-containing protein</fullName>
    </recommendedName>
</protein>
<keyword evidence="4" id="KW-0862">Zinc</keyword>
<dbReference type="PROSITE" id="PS51747">
    <property type="entry name" value="CYT_DCMP_DEAMINASES_2"/>
    <property type="match status" value="1"/>
</dbReference>
<dbReference type="SUPFAM" id="SSF53927">
    <property type="entry name" value="Cytidine deaminase-like"/>
    <property type="match status" value="1"/>
</dbReference>
<organism evidence="7 8">
    <name type="scientific">Streptomyces catenulae</name>
    <dbReference type="NCBI Taxonomy" id="66875"/>
    <lineage>
        <taxon>Bacteria</taxon>
        <taxon>Bacillati</taxon>
        <taxon>Actinomycetota</taxon>
        <taxon>Actinomycetes</taxon>
        <taxon>Kitasatosporales</taxon>
        <taxon>Streptomycetaceae</taxon>
        <taxon>Streptomyces</taxon>
    </lineage>
</organism>
<dbReference type="Gene3D" id="3.40.140.10">
    <property type="entry name" value="Cytidine Deaminase, domain 2"/>
    <property type="match status" value="1"/>
</dbReference>
<dbReference type="Pfam" id="PF00383">
    <property type="entry name" value="dCMP_cyt_deam_1"/>
    <property type="match status" value="1"/>
</dbReference>
<dbReference type="Proteomes" id="UP001550853">
    <property type="component" value="Unassembled WGS sequence"/>
</dbReference>
<comment type="similarity">
    <text evidence="1">Belongs to the cytidine and deoxycytidylate deaminase family.</text>
</comment>
<dbReference type="PANTHER" id="PTHR11086:SF18">
    <property type="entry name" value="DEOXYCYTIDYLATE DEAMINASE"/>
    <property type="match status" value="1"/>
</dbReference>
<dbReference type="InterPro" id="IPR002125">
    <property type="entry name" value="CMP_dCMP_dom"/>
</dbReference>
<accession>A0ABV2YZH0</accession>
<keyword evidence="3" id="KW-0378">Hydrolase</keyword>
<dbReference type="EMBL" id="JBEZVI010000009">
    <property type="protein sequence ID" value="MEU3711149.1"/>
    <property type="molecule type" value="Genomic_DNA"/>
</dbReference>
<dbReference type="InterPro" id="IPR016192">
    <property type="entry name" value="APOBEC/CMP_deaminase_Zn-bd"/>
</dbReference>
<dbReference type="PANTHER" id="PTHR11086">
    <property type="entry name" value="DEOXYCYTIDYLATE DEAMINASE-RELATED"/>
    <property type="match status" value="1"/>
</dbReference>
<feature type="domain" description="CMP/dCMP-type deaminase" evidence="6">
    <location>
        <begin position="224"/>
        <end position="327"/>
    </location>
</feature>
<reference evidence="7 8" key="1">
    <citation type="submission" date="2024-06" db="EMBL/GenBank/DDBJ databases">
        <title>The Natural Products Discovery Center: Release of the First 8490 Sequenced Strains for Exploring Actinobacteria Biosynthetic Diversity.</title>
        <authorList>
            <person name="Kalkreuter E."/>
            <person name="Kautsar S.A."/>
            <person name="Yang D."/>
            <person name="Bader C.D."/>
            <person name="Teijaro C.N."/>
            <person name="Fluegel L."/>
            <person name="Davis C.M."/>
            <person name="Simpson J.R."/>
            <person name="Lauterbach L."/>
            <person name="Steele A.D."/>
            <person name="Gui C."/>
            <person name="Meng S."/>
            <person name="Li G."/>
            <person name="Viehrig K."/>
            <person name="Ye F."/>
            <person name="Su P."/>
            <person name="Kiefer A.F."/>
            <person name="Nichols A."/>
            <person name="Cepeda A.J."/>
            <person name="Yan W."/>
            <person name="Fan B."/>
            <person name="Jiang Y."/>
            <person name="Adhikari A."/>
            <person name="Zheng C.-J."/>
            <person name="Schuster L."/>
            <person name="Cowan T.M."/>
            <person name="Smanski M.J."/>
            <person name="Chevrette M.G."/>
            <person name="De Carvalho L.P.S."/>
            <person name="Shen B."/>
        </authorList>
    </citation>
    <scope>NUCLEOTIDE SEQUENCE [LARGE SCALE GENOMIC DNA]</scope>
    <source>
        <strain evidence="7 8">NPDC033039</strain>
    </source>
</reference>
<gene>
    <name evidence="7" type="ORF">AB0E61_13750</name>
</gene>
<dbReference type="RefSeq" id="WP_030281214.1">
    <property type="nucleotide sequence ID" value="NZ_JBEZVI010000009.1"/>
</dbReference>
<dbReference type="InterPro" id="IPR016193">
    <property type="entry name" value="Cytidine_deaminase-like"/>
</dbReference>
<feature type="region of interest" description="Disordered" evidence="5">
    <location>
        <begin position="178"/>
        <end position="198"/>
    </location>
</feature>
<evidence type="ECO:0000256" key="3">
    <source>
        <dbReference type="ARBA" id="ARBA00022801"/>
    </source>
</evidence>
<dbReference type="PROSITE" id="PS00903">
    <property type="entry name" value="CYT_DCMP_DEAMINASES_1"/>
    <property type="match status" value="1"/>
</dbReference>
<dbReference type="InterPro" id="IPR015517">
    <property type="entry name" value="dCMP_deaminase-rel"/>
</dbReference>
<name>A0ABV2YZH0_9ACTN</name>
<keyword evidence="2" id="KW-0479">Metal-binding</keyword>
<proteinExistence type="inferred from homology"/>